<dbReference type="GeneID" id="13301616"/>
<reference evidence="1 2" key="1">
    <citation type="submission" date="2017-08" db="EMBL/GenBank/DDBJ databases">
        <title>Resequencing and Reannotation of the genome of Pyrococcus furiosus type strain DSM3638.</title>
        <authorList>
            <person name="Reichelt R.M."/>
            <person name="Bunk B."/>
        </authorList>
    </citation>
    <scope>NUCLEOTIDE SEQUENCE [LARGE SCALE GENOMIC DNA]</scope>
    <source>
        <strain evidence="1 2">DSM 3638</strain>
    </source>
</reference>
<dbReference type="EMBL" id="CP023154">
    <property type="protein sequence ID" value="QEK78672.1"/>
    <property type="molecule type" value="Genomic_DNA"/>
</dbReference>
<dbReference type="RefSeq" id="WP_011012146.1">
    <property type="nucleotide sequence ID" value="NC_003413.1"/>
</dbReference>
<dbReference type="Gene3D" id="1.20.58.220">
    <property type="entry name" value="Phosphate transport system protein phou homolog 2, domain 2"/>
    <property type="match status" value="1"/>
</dbReference>
<evidence type="ECO:0000313" key="1">
    <source>
        <dbReference type="EMBL" id="QEK78672.1"/>
    </source>
</evidence>
<dbReference type="InterPro" id="IPR038078">
    <property type="entry name" value="PhoU-like_sf"/>
</dbReference>
<dbReference type="OrthoDB" id="99617at2157"/>
<organism evidence="1 2">
    <name type="scientific">Pyrococcus furiosus (strain ATCC 43587 / DSM 3638 / JCM 8422 / Vc1)</name>
    <dbReference type="NCBI Taxonomy" id="186497"/>
    <lineage>
        <taxon>Archaea</taxon>
        <taxon>Methanobacteriati</taxon>
        <taxon>Methanobacteriota</taxon>
        <taxon>Thermococci</taxon>
        <taxon>Thermococcales</taxon>
        <taxon>Thermococcaceae</taxon>
        <taxon>Pyrococcus</taxon>
    </lineage>
</organism>
<name>A0A5C0XPP1_PYRFU</name>
<accession>A0A5C0XPP1</accession>
<dbReference type="SUPFAM" id="SSF109755">
    <property type="entry name" value="PhoU-like"/>
    <property type="match status" value="1"/>
</dbReference>
<protein>
    <submittedName>
        <fullName evidence="1">Phosphate transporter PhoU</fullName>
    </submittedName>
</protein>
<sequence>MKKKALEKARNLLKTEGDYVINSMELLNTEAREEIENILWEVAYISENLNDILIEILLRYHPMATELRFVRSALNVNYDLYRMMRHLSRIEVLLKLHKSEEQGNLIEEAMKLFRPWVLRGIEALTEDKKIPIDELPFFEFEFNELWSSYIRTKDPYVVGTLIHLESFFSYVKNILRSAVYYFLGSRGVEETPMLYLV</sequence>
<evidence type="ECO:0000313" key="2">
    <source>
        <dbReference type="Proteomes" id="UP000324354"/>
    </source>
</evidence>
<gene>
    <name evidence="1" type="ORF">PFDSM3638_05070</name>
</gene>
<dbReference type="GeneID" id="41712821"/>
<dbReference type="Proteomes" id="UP000324354">
    <property type="component" value="Chromosome"/>
</dbReference>
<proteinExistence type="predicted"/>
<dbReference type="AlphaFoldDB" id="A0A5C0XPP1"/>